<dbReference type="AlphaFoldDB" id="A0A381RD99"/>
<evidence type="ECO:0000256" key="1">
    <source>
        <dbReference type="SAM" id="MobiDB-lite"/>
    </source>
</evidence>
<name>A0A381RD99_9ZZZZ</name>
<feature type="region of interest" description="Disordered" evidence="1">
    <location>
        <begin position="14"/>
        <end position="42"/>
    </location>
</feature>
<dbReference type="EMBL" id="UINC01001828">
    <property type="protein sequence ID" value="SUZ89640.1"/>
    <property type="molecule type" value="Genomic_DNA"/>
</dbReference>
<evidence type="ECO:0000313" key="2">
    <source>
        <dbReference type="EMBL" id="SUZ89640.1"/>
    </source>
</evidence>
<gene>
    <name evidence="2" type="ORF">METZ01_LOCUS42494</name>
</gene>
<proteinExistence type="predicted"/>
<accession>A0A381RD99</accession>
<sequence>MIVLKKGVSDPRFLKRGGTVRPREEASKITALSRRNADDVGD</sequence>
<organism evidence="2">
    <name type="scientific">marine metagenome</name>
    <dbReference type="NCBI Taxonomy" id="408172"/>
    <lineage>
        <taxon>unclassified sequences</taxon>
        <taxon>metagenomes</taxon>
        <taxon>ecological metagenomes</taxon>
    </lineage>
</organism>
<reference evidence="2" key="1">
    <citation type="submission" date="2018-05" db="EMBL/GenBank/DDBJ databases">
        <authorList>
            <person name="Lanie J.A."/>
            <person name="Ng W.-L."/>
            <person name="Kazmierczak K.M."/>
            <person name="Andrzejewski T.M."/>
            <person name="Davidsen T.M."/>
            <person name="Wayne K.J."/>
            <person name="Tettelin H."/>
            <person name="Glass J.I."/>
            <person name="Rusch D."/>
            <person name="Podicherti R."/>
            <person name="Tsui H.-C.T."/>
            <person name="Winkler M.E."/>
        </authorList>
    </citation>
    <scope>NUCLEOTIDE SEQUENCE</scope>
</reference>
<protein>
    <submittedName>
        <fullName evidence="2">Uncharacterized protein</fullName>
    </submittedName>
</protein>